<organism evidence="3 4">
    <name type="scientific">Paenalcaligenes hermetiae</name>
    <dbReference type="NCBI Taxonomy" id="1157987"/>
    <lineage>
        <taxon>Bacteria</taxon>
        <taxon>Pseudomonadati</taxon>
        <taxon>Pseudomonadota</taxon>
        <taxon>Betaproteobacteria</taxon>
        <taxon>Burkholderiales</taxon>
        <taxon>Alcaligenaceae</taxon>
        <taxon>Paenalcaligenes</taxon>
    </lineage>
</organism>
<evidence type="ECO:0000313" key="3">
    <source>
        <dbReference type="EMBL" id="GAA5085811.1"/>
    </source>
</evidence>
<dbReference type="EMBL" id="BAABKD010000002">
    <property type="protein sequence ID" value="GAA5085811.1"/>
    <property type="molecule type" value="Genomic_DNA"/>
</dbReference>
<dbReference type="InterPro" id="IPR011836">
    <property type="entry name" value="YhdP"/>
</dbReference>
<protein>
    <submittedName>
        <fullName evidence="3">YhdP family protein</fullName>
    </submittedName>
</protein>
<dbReference type="Pfam" id="PF13116">
    <property type="entry name" value="YhdP"/>
    <property type="match status" value="2"/>
</dbReference>
<name>A0ABP9LYG2_9BURK</name>
<evidence type="ECO:0000313" key="4">
    <source>
        <dbReference type="Proteomes" id="UP001500227"/>
    </source>
</evidence>
<comment type="caution">
    <text evidence="3">The sequence shown here is derived from an EMBL/GenBank/DDBJ whole genome shotgun (WGS) entry which is preliminary data.</text>
</comment>
<keyword evidence="1" id="KW-0472">Membrane</keyword>
<feature type="domain" description="YhdP central" evidence="2">
    <location>
        <begin position="303"/>
        <end position="1165"/>
    </location>
</feature>
<accession>A0ABP9LYG2</accession>
<dbReference type="PANTHER" id="PTHR38690:SF1">
    <property type="entry name" value="PROTEASE"/>
    <property type="match status" value="1"/>
</dbReference>
<sequence length="1181" mass="132554">MITVSRWLGRLILILYVLLVLVVLGTRYWFLPQVDQWREPIADWLGQALGVEIQAEKIAVEWSDWLPVLQVHDLTLTDAAGHTTEIPHLQAQLKWQTFLKGWPLFSDLRITGLALTLWRDHEYTLHVAGQTWQSSSATVGTDTVSYDFVAWLAQQEYVSLQQARLRWIDYSRLAEPLVLEQLEGVLRHQSDGLHFQLRASPQSGSGQSVQLKGHLQEQALAQQQLSGSLYVQLNELSPAVWRQWIDLPNHLLQASLDTQLWLELEQSQIHHVTLDTRIYNGVWESHDHGQLFARSLRVFASAPWTTFQAVAQEQPLEKRLLTQQALHLEIDGAGLRWERASYFTEALHGERLRLVAKRLATAPSSTIYIDEFQLSNEDVTLSLAGQWTPLNQDWRAGQWDITGRIQDLQLAALYRYFPTTEIAESVVDWLKQGLITGQVSEGAIRLKGNLHDFPYQDPATGVFFVGGAFQGAEIDYYPTTALEKGWPKVENAAGFVAVRGAGLWVNQATAQLSPMPTEPVQAHDIQVHINNFYAPQLQIYAQTQGPAQSYLGLMTTTDLGEWLGHSFDQSQATGQWQVPLALRVNLDNTEDVAVDGAIHFQNNTLHIFPQLPPIEQLSGTLVFSESGAQAQKIKGKWFDGPLLLQQQIGAANQFLLLHGRAQARALNQAFHSILPADALQGELAYQVEFGLDKHKRFQLKAQSHLQGLAVHLPAPLAKTKAQSRALRVEWKPIQAQQDQLQIHLGDDVVAVFESSTSTPQGFVRGAVGWNQGQPALPTTGLVLDLASAELDIEPWLNWLGPLWQQAGTSSFQWPTLERLRLKADKVTGFAQQWQHLTFTLQAQPKNKWRADVSASQIAGTVWWTPARTSTGSALIQADLQRFYWQPAPTTQEEVLMKEFDLRLPDIQLKVSDLRWGRRQLGMLKAQGSASAQDSTRWQVTDLSLTTPHGTVQATGNWILAGAQRGLYVDAYLESQNMGHWLQQLDWPDNLTHGELQAQATLQWRHLPWRHTAKDIQAEFKVFLQRGRISAVHSRAAKLLEFLSLQSLSRIARLDLDVRGVLQEGFPFNEIQGIAVLKEERLKTKDLRIVSPVGVIVLEGETDLQAELVDAQAIVVPNVDMSGAAIAAGIALNPVVGLSAFLTQWVLKTPLAKAMTTHYHIFGPWESIKTEELKIKEPETDF</sequence>
<dbReference type="PANTHER" id="PTHR38690">
    <property type="entry name" value="PROTEASE-RELATED"/>
    <property type="match status" value="1"/>
</dbReference>
<dbReference type="Proteomes" id="UP001500227">
    <property type="component" value="Unassembled WGS sequence"/>
</dbReference>
<evidence type="ECO:0000256" key="1">
    <source>
        <dbReference type="SAM" id="Phobius"/>
    </source>
</evidence>
<evidence type="ECO:0000259" key="2">
    <source>
        <dbReference type="Pfam" id="PF13116"/>
    </source>
</evidence>
<gene>
    <name evidence="3" type="ORF">GCM10023337_04940</name>
</gene>
<keyword evidence="1" id="KW-0812">Transmembrane</keyword>
<dbReference type="RefSeq" id="WP_345369370.1">
    <property type="nucleotide sequence ID" value="NZ_BAABKD010000002.1"/>
</dbReference>
<keyword evidence="4" id="KW-1185">Reference proteome</keyword>
<dbReference type="InterPro" id="IPR025263">
    <property type="entry name" value="YhdP_central"/>
</dbReference>
<proteinExistence type="predicted"/>
<keyword evidence="1" id="KW-1133">Transmembrane helix</keyword>
<reference evidence="4" key="1">
    <citation type="journal article" date="2019" name="Int. J. Syst. Evol. Microbiol.">
        <title>The Global Catalogue of Microorganisms (GCM) 10K type strain sequencing project: providing services to taxonomists for standard genome sequencing and annotation.</title>
        <authorList>
            <consortium name="The Broad Institute Genomics Platform"/>
            <consortium name="The Broad Institute Genome Sequencing Center for Infectious Disease"/>
            <person name="Wu L."/>
            <person name="Ma J."/>
        </authorList>
    </citation>
    <scope>NUCLEOTIDE SEQUENCE [LARGE SCALE GENOMIC DNA]</scope>
    <source>
        <strain evidence="4">JCM 18423</strain>
    </source>
</reference>
<feature type="transmembrane region" description="Helical" evidence="1">
    <location>
        <begin position="7"/>
        <end position="30"/>
    </location>
</feature>
<feature type="domain" description="YhdP central" evidence="2">
    <location>
        <begin position="4"/>
        <end position="284"/>
    </location>
</feature>